<name>A0A0Q3S744_BRADI</name>
<dbReference type="InterPro" id="IPR014044">
    <property type="entry name" value="CAP_dom"/>
</dbReference>
<dbReference type="AlphaFoldDB" id="A0A0Q3S744"/>
<dbReference type="SMART" id="SM00198">
    <property type="entry name" value="SCP"/>
    <property type="match status" value="1"/>
</dbReference>
<proteinExistence type="predicted"/>
<reference evidence="2" key="2">
    <citation type="submission" date="2017-06" db="EMBL/GenBank/DDBJ databases">
        <title>WGS assembly of Brachypodium distachyon.</title>
        <authorList>
            <consortium name="The International Brachypodium Initiative"/>
            <person name="Lucas S."/>
            <person name="Harmon-Smith M."/>
            <person name="Lail K."/>
            <person name="Tice H."/>
            <person name="Grimwood J."/>
            <person name="Bruce D."/>
            <person name="Barry K."/>
            <person name="Shu S."/>
            <person name="Lindquist E."/>
            <person name="Wang M."/>
            <person name="Pitluck S."/>
            <person name="Vogel J.P."/>
            <person name="Garvin D.F."/>
            <person name="Mockler T.C."/>
            <person name="Schmutz J."/>
            <person name="Rokhsar D."/>
            <person name="Bevan M.W."/>
        </authorList>
    </citation>
    <scope>NUCLEOTIDE SEQUENCE</scope>
    <source>
        <strain evidence="2">Bd21</strain>
    </source>
</reference>
<feature type="domain" description="SCP" evidence="1">
    <location>
        <begin position="10"/>
        <end position="123"/>
    </location>
</feature>
<reference evidence="2 3" key="1">
    <citation type="journal article" date="2010" name="Nature">
        <title>Genome sequencing and analysis of the model grass Brachypodium distachyon.</title>
        <authorList>
            <consortium name="International Brachypodium Initiative"/>
        </authorList>
    </citation>
    <scope>NUCLEOTIDE SEQUENCE [LARGE SCALE GENOMIC DNA]</scope>
    <source>
        <strain evidence="2 3">Bd21</strain>
    </source>
</reference>
<dbReference type="OrthoDB" id="43654at2759"/>
<evidence type="ECO:0000259" key="1">
    <source>
        <dbReference type="SMART" id="SM00198"/>
    </source>
</evidence>
<reference evidence="3" key="3">
    <citation type="submission" date="2018-08" db="UniProtKB">
        <authorList>
            <consortium name="EnsemblPlants"/>
        </authorList>
    </citation>
    <scope>IDENTIFICATION</scope>
    <source>
        <strain evidence="3">cv. Bd21</strain>
    </source>
</reference>
<dbReference type="PANTHER" id="PTHR10334">
    <property type="entry name" value="CYSTEINE-RICH SECRETORY PROTEIN-RELATED"/>
    <property type="match status" value="1"/>
</dbReference>
<gene>
    <name evidence="2" type="ORF">BRADI_1g57575v3</name>
</gene>
<dbReference type="InParanoid" id="A0A0Q3S744"/>
<evidence type="ECO:0000313" key="3">
    <source>
        <dbReference type="EnsemblPlants" id="KQK20922"/>
    </source>
</evidence>
<dbReference type="EMBL" id="CM000880">
    <property type="protein sequence ID" value="KQK20922.1"/>
    <property type="molecule type" value="Genomic_DNA"/>
</dbReference>
<keyword evidence="4" id="KW-1185">Reference proteome</keyword>
<protein>
    <recommendedName>
        <fullName evidence="1">SCP domain-containing protein</fullName>
    </recommendedName>
</protein>
<dbReference type="Gramene" id="KQK20922">
    <property type="protein sequence ID" value="KQK20922"/>
    <property type="gene ID" value="BRADI_1g57575v3"/>
</dbReference>
<sequence length="127" mass="13516">MENYCSSKPGTLQAILAAHDAARAEVGVASLKWDAAAAAYAQNYANERRADCRPVHSGGPYGENIFVGGPRESAVAAWVAQKADFDRAGNTCLNGRPCGHDTQVVWRGLFTVCSYSPRGNILGLSPF</sequence>
<dbReference type="InterPro" id="IPR001283">
    <property type="entry name" value="CRISP-related"/>
</dbReference>
<dbReference type="GO" id="GO:0005615">
    <property type="term" value="C:extracellular space"/>
    <property type="evidence" value="ECO:0000318"/>
    <property type="project" value="GO_Central"/>
</dbReference>
<dbReference type="Gene3D" id="3.40.33.10">
    <property type="entry name" value="CAP"/>
    <property type="match status" value="1"/>
</dbReference>
<dbReference type="Proteomes" id="UP000008810">
    <property type="component" value="Chromosome 1"/>
</dbReference>
<accession>A0A0Q3S744</accession>
<dbReference type="Pfam" id="PF00188">
    <property type="entry name" value="CAP"/>
    <property type="match status" value="1"/>
</dbReference>
<dbReference type="InterPro" id="IPR035940">
    <property type="entry name" value="CAP_sf"/>
</dbReference>
<dbReference type="SUPFAM" id="SSF55797">
    <property type="entry name" value="PR-1-like"/>
    <property type="match status" value="1"/>
</dbReference>
<organism evidence="2">
    <name type="scientific">Brachypodium distachyon</name>
    <name type="common">Purple false brome</name>
    <name type="synonym">Trachynia distachya</name>
    <dbReference type="NCBI Taxonomy" id="15368"/>
    <lineage>
        <taxon>Eukaryota</taxon>
        <taxon>Viridiplantae</taxon>
        <taxon>Streptophyta</taxon>
        <taxon>Embryophyta</taxon>
        <taxon>Tracheophyta</taxon>
        <taxon>Spermatophyta</taxon>
        <taxon>Magnoliopsida</taxon>
        <taxon>Liliopsida</taxon>
        <taxon>Poales</taxon>
        <taxon>Poaceae</taxon>
        <taxon>BOP clade</taxon>
        <taxon>Pooideae</taxon>
        <taxon>Stipodae</taxon>
        <taxon>Brachypodieae</taxon>
        <taxon>Brachypodium</taxon>
    </lineage>
</organism>
<dbReference type="EnsemblPlants" id="KQK20922">
    <property type="protein sequence ID" value="KQK20922"/>
    <property type="gene ID" value="BRADI_1g57575v3"/>
</dbReference>
<evidence type="ECO:0000313" key="4">
    <source>
        <dbReference type="Proteomes" id="UP000008810"/>
    </source>
</evidence>
<dbReference type="PRINTS" id="PR00837">
    <property type="entry name" value="V5TPXLIKE"/>
</dbReference>
<evidence type="ECO:0000313" key="2">
    <source>
        <dbReference type="EMBL" id="KQK20922.1"/>
    </source>
</evidence>